<dbReference type="AlphaFoldDB" id="A0A6Y1UFS0"/>
<keyword evidence="1" id="KW-0472">Membrane</keyword>
<evidence type="ECO:0000256" key="1">
    <source>
        <dbReference type="SAM" id="Phobius"/>
    </source>
</evidence>
<dbReference type="InterPro" id="IPR011335">
    <property type="entry name" value="Restrct_endonuc-II-like"/>
</dbReference>
<comment type="caution">
    <text evidence="3">The sequence shown here is derived from an EMBL/GenBank/DDBJ whole genome shotgun (WGS) entry which is preliminary data.</text>
</comment>
<dbReference type="GO" id="GO:0009307">
    <property type="term" value="P:DNA restriction-modification system"/>
    <property type="evidence" value="ECO:0007669"/>
    <property type="project" value="InterPro"/>
</dbReference>
<sequence>MGRRKKDNGLGLLVVLIVFGYGAAKAYIDDHHIDVGSIASNAALVITIAFIVILALKHLAKVKHNKIRSQTIKEDFVSFKNRITPHLPVLARKKNQLVVKDDYGYTNYDAWEREKDRYLKLIDYYPITNKHYNGLEQAGYSNYIDIIVDEYADENETMECPAYNDNITPAEYEALCADILKSCGWDARVTKLSGDQGVDVIAEKEGFSIAIQCKKYSNPVGNKAVQEVTSGKAYYRTDACAVVTNATYTPSARSLAKSQRVLLLHHTDLYNLDEKIEELDT</sequence>
<feature type="transmembrane region" description="Helical" evidence="1">
    <location>
        <begin position="42"/>
        <end position="60"/>
    </location>
</feature>
<dbReference type="EMBL" id="DAAGPR010000035">
    <property type="protein sequence ID" value="HAB4051073.1"/>
    <property type="molecule type" value="Genomic_DNA"/>
</dbReference>
<reference evidence="3" key="2">
    <citation type="submission" date="2019-10" db="EMBL/GenBank/DDBJ databases">
        <authorList>
            <consortium name="NCBI Pathogen Detection Project"/>
        </authorList>
    </citation>
    <scope>NUCLEOTIDE SEQUENCE</scope>
    <source>
        <strain evidence="3">Salmonella enterica</strain>
    </source>
</reference>
<organism evidence="3">
    <name type="scientific">Salmonella diarizonae</name>
    <dbReference type="NCBI Taxonomy" id="59204"/>
    <lineage>
        <taxon>Bacteria</taxon>
        <taxon>Pseudomonadati</taxon>
        <taxon>Pseudomonadota</taxon>
        <taxon>Gammaproteobacteria</taxon>
        <taxon>Enterobacterales</taxon>
        <taxon>Enterobacteriaceae</taxon>
        <taxon>Salmonella</taxon>
    </lineage>
</organism>
<keyword evidence="1" id="KW-0812">Transmembrane</keyword>
<accession>A0A6Y1UFS0</accession>
<dbReference type="Gene3D" id="3.40.1350.10">
    <property type="match status" value="1"/>
</dbReference>
<proteinExistence type="predicted"/>
<reference evidence="3" key="1">
    <citation type="journal article" date="2018" name="Genome Biol.">
        <title>SKESA: strategic k-mer extension for scrupulous assemblies.</title>
        <authorList>
            <person name="Souvorov A."/>
            <person name="Agarwala R."/>
            <person name="Lipman D.J."/>
        </authorList>
    </citation>
    <scope>NUCLEOTIDE SEQUENCE</scope>
    <source>
        <strain evidence="3">Salmonella enterica</strain>
    </source>
</reference>
<dbReference type="SUPFAM" id="SSF52980">
    <property type="entry name" value="Restriction endonuclease-like"/>
    <property type="match status" value="1"/>
</dbReference>
<dbReference type="InterPro" id="IPR052906">
    <property type="entry name" value="Type_IV_Methyl-Rstrct_Enzyme"/>
</dbReference>
<evidence type="ECO:0000313" key="3">
    <source>
        <dbReference type="EMBL" id="HAB4051073.1"/>
    </source>
</evidence>
<dbReference type="InterPro" id="IPR011856">
    <property type="entry name" value="tRNA_endonuc-like_dom_sf"/>
</dbReference>
<keyword evidence="1" id="KW-1133">Transmembrane helix</keyword>
<evidence type="ECO:0000259" key="2">
    <source>
        <dbReference type="Pfam" id="PF04471"/>
    </source>
</evidence>
<name>A0A6Y1UFS0_SALDZ</name>
<feature type="domain" description="Restriction endonuclease type IV Mrr" evidence="2">
    <location>
        <begin position="165"/>
        <end position="271"/>
    </location>
</feature>
<dbReference type="InterPro" id="IPR007560">
    <property type="entry name" value="Restrct_endonuc_IV_Mrr"/>
</dbReference>
<dbReference type="GO" id="GO:0003677">
    <property type="term" value="F:DNA binding"/>
    <property type="evidence" value="ECO:0007669"/>
    <property type="project" value="InterPro"/>
</dbReference>
<dbReference type="Pfam" id="PF04471">
    <property type="entry name" value="Mrr_cat"/>
    <property type="match status" value="1"/>
</dbReference>
<dbReference type="PANTHER" id="PTHR30015:SF6">
    <property type="entry name" value="SLL1429 PROTEIN"/>
    <property type="match status" value="1"/>
</dbReference>
<protein>
    <recommendedName>
        <fullName evidence="2">Restriction endonuclease type IV Mrr domain-containing protein</fullName>
    </recommendedName>
</protein>
<dbReference type="GO" id="GO:0015666">
    <property type="term" value="F:restriction endodeoxyribonuclease activity"/>
    <property type="evidence" value="ECO:0007669"/>
    <property type="project" value="TreeGrafter"/>
</dbReference>
<dbReference type="PANTHER" id="PTHR30015">
    <property type="entry name" value="MRR RESTRICTION SYSTEM PROTEIN"/>
    <property type="match status" value="1"/>
</dbReference>
<gene>
    <name evidence="3" type="ORF">GBY29_14885</name>
</gene>